<dbReference type="GO" id="GO:0009103">
    <property type="term" value="P:lipopolysaccharide biosynthetic process"/>
    <property type="evidence" value="ECO:0007669"/>
    <property type="project" value="TreeGrafter"/>
</dbReference>
<keyword evidence="1" id="KW-0472">Membrane</keyword>
<feature type="transmembrane region" description="Helical" evidence="1">
    <location>
        <begin position="108"/>
        <end position="128"/>
    </location>
</feature>
<dbReference type="GO" id="GO:0016747">
    <property type="term" value="F:acyltransferase activity, transferring groups other than amino-acyl groups"/>
    <property type="evidence" value="ECO:0007669"/>
    <property type="project" value="InterPro"/>
</dbReference>
<name>A0A6J6BPV7_9ZZZZ</name>
<evidence type="ECO:0000256" key="1">
    <source>
        <dbReference type="SAM" id="Phobius"/>
    </source>
</evidence>
<sequence length="383" mass="40158">MTALTGSDRSSPDRERAPRPVTVADLVDARSPGFDLLRLVLAGLVLVSHSWPLGGFGAEPGSPLAPDRLTLGGFAVAGFFAMSGLLVGRSAARRPFGSFVRARAVRIVPGYAVAVVASAVPVALLAWIHEHGGLGGFFTLGTDGPVAYVGRALLFPTEMFHNVRGVFATSTPFGTATGEGMVNGSLWTLPYEVRCYLVVGLLAFAVHRWGERRSVLVAWAATGALAVAYRADAELTGFVVGPLADETLVMLLFVFLSGTLAGAFGDRIRLLGPLPVVALIVALVAGRTSLFLSEHVGGAALALLLPPLALLLAPLGARLAGVDLSYGVYLYAWPVQQLLAMYGVTSSATVFVLLSAAITAVVATASWFGVERPLMHRWKRATP</sequence>
<organism evidence="3">
    <name type="scientific">freshwater metagenome</name>
    <dbReference type="NCBI Taxonomy" id="449393"/>
    <lineage>
        <taxon>unclassified sequences</taxon>
        <taxon>metagenomes</taxon>
        <taxon>ecological metagenomes</taxon>
    </lineage>
</organism>
<dbReference type="PANTHER" id="PTHR23028">
    <property type="entry name" value="ACETYLTRANSFERASE"/>
    <property type="match status" value="1"/>
</dbReference>
<evidence type="ECO:0000313" key="3">
    <source>
        <dbReference type="EMBL" id="CAB4540433.1"/>
    </source>
</evidence>
<feature type="domain" description="Acyltransferase 3" evidence="2">
    <location>
        <begin position="33"/>
        <end position="363"/>
    </location>
</feature>
<keyword evidence="1" id="KW-0812">Transmembrane</keyword>
<dbReference type="GO" id="GO:0016020">
    <property type="term" value="C:membrane"/>
    <property type="evidence" value="ECO:0007669"/>
    <property type="project" value="TreeGrafter"/>
</dbReference>
<feature type="transmembrane region" description="Helical" evidence="1">
    <location>
        <begin position="350"/>
        <end position="370"/>
    </location>
</feature>
<accession>A0A6J6BPV7</accession>
<reference evidence="3" key="1">
    <citation type="submission" date="2020-05" db="EMBL/GenBank/DDBJ databases">
        <authorList>
            <person name="Chiriac C."/>
            <person name="Salcher M."/>
            <person name="Ghai R."/>
            <person name="Kavagutti S V."/>
        </authorList>
    </citation>
    <scope>NUCLEOTIDE SEQUENCE</scope>
</reference>
<dbReference type="InterPro" id="IPR050879">
    <property type="entry name" value="Acyltransferase_3"/>
</dbReference>
<protein>
    <submittedName>
        <fullName evidence="3">Unannotated protein</fullName>
    </submittedName>
</protein>
<dbReference type="EMBL" id="CAEZSR010000005">
    <property type="protein sequence ID" value="CAB4540433.1"/>
    <property type="molecule type" value="Genomic_DNA"/>
</dbReference>
<dbReference type="AlphaFoldDB" id="A0A6J6BPV7"/>
<dbReference type="PANTHER" id="PTHR23028:SF53">
    <property type="entry name" value="ACYL_TRANSF_3 DOMAIN-CONTAINING PROTEIN"/>
    <property type="match status" value="1"/>
</dbReference>
<feature type="transmembrane region" description="Helical" evidence="1">
    <location>
        <begin position="243"/>
        <end position="263"/>
    </location>
</feature>
<feature type="transmembrane region" description="Helical" evidence="1">
    <location>
        <begin position="270"/>
        <end position="290"/>
    </location>
</feature>
<feature type="transmembrane region" description="Helical" evidence="1">
    <location>
        <begin position="69"/>
        <end position="87"/>
    </location>
</feature>
<evidence type="ECO:0000259" key="2">
    <source>
        <dbReference type="Pfam" id="PF01757"/>
    </source>
</evidence>
<feature type="transmembrane region" description="Helical" evidence="1">
    <location>
        <begin position="36"/>
        <end position="57"/>
    </location>
</feature>
<proteinExistence type="predicted"/>
<gene>
    <name evidence="3" type="ORF">UFOPK1493_00241</name>
</gene>
<keyword evidence="1" id="KW-1133">Transmembrane helix</keyword>
<dbReference type="InterPro" id="IPR002656">
    <property type="entry name" value="Acyl_transf_3_dom"/>
</dbReference>
<dbReference type="Pfam" id="PF01757">
    <property type="entry name" value="Acyl_transf_3"/>
    <property type="match status" value="1"/>
</dbReference>
<feature type="transmembrane region" description="Helical" evidence="1">
    <location>
        <begin position="296"/>
        <end position="317"/>
    </location>
</feature>